<comment type="caution">
    <text evidence="1">The sequence shown here is derived from an EMBL/GenBank/DDBJ whole genome shotgun (WGS) entry which is preliminary data.</text>
</comment>
<gene>
    <name evidence="1" type="ORF">ACE5LO_27760</name>
</gene>
<dbReference type="Proteomes" id="UP001580430">
    <property type="component" value="Unassembled WGS sequence"/>
</dbReference>
<evidence type="ECO:0000313" key="2">
    <source>
        <dbReference type="Proteomes" id="UP001580430"/>
    </source>
</evidence>
<feature type="non-terminal residue" evidence="1">
    <location>
        <position position="186"/>
    </location>
</feature>
<sequence>ASSNPVTVAFPYGYFTAEVSAEPAYNRVTLRIGESYRFTNISDKTDTLESDGTTKDKFDYVVYLADGTESSRGSNTYTEPSIVGGRYAVVTMVAGNPVTFGVPYRTFDVGSAAGDAISHIDISPGRNSSYRFDNNGSLTNPIKNNASVVDGKFDYVIYKADGSVHTDGFNKDTDPTIPAGGYAIVT</sequence>
<proteinExistence type="predicted"/>
<feature type="non-terminal residue" evidence="1">
    <location>
        <position position="1"/>
    </location>
</feature>
<organism evidence="1 2">
    <name type="scientific">Paenibacillus medicaginis</name>
    <dbReference type="NCBI Taxonomy" id="1470560"/>
    <lineage>
        <taxon>Bacteria</taxon>
        <taxon>Bacillati</taxon>
        <taxon>Bacillota</taxon>
        <taxon>Bacilli</taxon>
        <taxon>Bacillales</taxon>
        <taxon>Paenibacillaceae</taxon>
        <taxon>Paenibacillus</taxon>
    </lineage>
</organism>
<keyword evidence="2" id="KW-1185">Reference proteome</keyword>
<dbReference type="EMBL" id="JBHIRY010000090">
    <property type="protein sequence ID" value="MFB5764148.1"/>
    <property type="molecule type" value="Genomic_DNA"/>
</dbReference>
<protein>
    <submittedName>
        <fullName evidence="1">Uncharacterized protein</fullName>
    </submittedName>
</protein>
<name>A0ABV5C9F5_9BACL</name>
<reference evidence="1 2" key="1">
    <citation type="submission" date="2024-09" db="EMBL/GenBank/DDBJ databases">
        <title>Paenibacillus zeirhizospherea sp. nov., isolated from surface of the maize (Zea mays) roots in a horticulture field, Hungary.</title>
        <authorList>
            <person name="Marton D."/>
            <person name="Farkas M."/>
            <person name="Bedics A."/>
            <person name="Toth E."/>
            <person name="Tancsics A."/>
            <person name="Boka K."/>
            <person name="Marati G."/>
            <person name="Kriszt B."/>
            <person name="Cserhati M."/>
        </authorList>
    </citation>
    <scope>NUCLEOTIDE SEQUENCE [LARGE SCALE GENOMIC DNA]</scope>
    <source>
        <strain evidence="1 2">JCM 18446</strain>
    </source>
</reference>
<evidence type="ECO:0000313" key="1">
    <source>
        <dbReference type="EMBL" id="MFB5764148.1"/>
    </source>
</evidence>
<accession>A0ABV5C9F5</accession>